<accession>A0A5K3F7C5</accession>
<evidence type="ECO:0000256" key="2">
    <source>
        <dbReference type="ARBA" id="ARBA00020055"/>
    </source>
</evidence>
<feature type="region of interest" description="Disordered" evidence="6">
    <location>
        <begin position="128"/>
        <end position="150"/>
    </location>
</feature>
<dbReference type="GO" id="GO:0051301">
    <property type="term" value="P:cell division"/>
    <property type="evidence" value="ECO:0007669"/>
    <property type="project" value="UniProtKB-KW"/>
</dbReference>
<reference evidence="7" key="1">
    <citation type="submission" date="2019-11" db="UniProtKB">
        <authorList>
            <consortium name="WormBaseParasite"/>
        </authorList>
    </citation>
    <scope>IDENTIFICATION</scope>
</reference>
<evidence type="ECO:0000313" key="7">
    <source>
        <dbReference type="WBParaSite" id="MCU_005539-RB"/>
    </source>
</evidence>
<evidence type="ECO:0000256" key="1">
    <source>
        <dbReference type="ARBA" id="ARBA00010963"/>
    </source>
</evidence>
<organism evidence="7">
    <name type="scientific">Mesocestoides corti</name>
    <name type="common">Flatworm</name>
    <dbReference type="NCBI Taxonomy" id="53468"/>
    <lineage>
        <taxon>Eukaryota</taxon>
        <taxon>Metazoa</taxon>
        <taxon>Spiralia</taxon>
        <taxon>Lophotrochozoa</taxon>
        <taxon>Platyhelminthes</taxon>
        <taxon>Cestoda</taxon>
        <taxon>Eucestoda</taxon>
        <taxon>Cyclophyllidea</taxon>
        <taxon>Mesocestoididae</taxon>
        <taxon>Mesocestoides</taxon>
    </lineage>
</organism>
<keyword evidence="4" id="KW-0498">Mitosis</keyword>
<evidence type="ECO:0000256" key="5">
    <source>
        <dbReference type="ARBA" id="ARBA00023306"/>
    </source>
</evidence>
<name>A0A5K3F7C5_MESCO</name>
<feature type="region of interest" description="Disordered" evidence="6">
    <location>
        <begin position="414"/>
        <end position="458"/>
    </location>
</feature>
<dbReference type="GO" id="GO:0060236">
    <property type="term" value="P:regulation of mitotic spindle organization"/>
    <property type="evidence" value="ECO:0007669"/>
    <property type="project" value="TreeGrafter"/>
</dbReference>
<dbReference type="AlphaFoldDB" id="A0A5K3F7C5"/>
<proteinExistence type="inferred from homology"/>
<dbReference type="PANTHER" id="PTHR14728:SF2">
    <property type="entry name" value="PROTEIN AURORA BOREALIS"/>
    <property type="match status" value="1"/>
</dbReference>
<evidence type="ECO:0000256" key="3">
    <source>
        <dbReference type="ARBA" id="ARBA00022618"/>
    </source>
</evidence>
<keyword evidence="3" id="KW-0132">Cell division</keyword>
<sequence>MNEENSELEVETPTKPCTYPALTTPSGGSVYHPFHEGYISRLGQVTVTPGLFASHTGGAKTPSKREAIPPNPFVWSPEVQGDLFPTEIDENPTAQLKLQRMLDADEDDAAQSKIRTFFHCNVIAPSPEGSVQQSKVSRRSPTKAKLQRTSTVIPSPTLASKAAGKAEHEAIMMADVEVQTAVSIAPDTDLVSLLQKVLQLNEPGSSPSVGCAAHESPGIAFFEAGAQQVKQPYPHSSLFLCVSCHQAHSLNRYSRRSMFIEAASMETIKDVPNSSEDNSSSQDVLYQSARETLSTQREEVEDAETFAEDFGLPVSWATEAVVCSYSQQDASMQEVDQPTSRPHHCSGTDLTELFDRADITPIKNLSHCLGTSHHLDPVSPVAAGRTSPEAGAFQQHLQLSFTVDDESTRDACGIPQRRRQGSRQQAMLSPRLSPIPRASGHSPMDDEFGYSNDYDFSD</sequence>
<feature type="compositionally biased region" description="Basic residues" evidence="6">
    <location>
        <begin position="136"/>
        <end position="146"/>
    </location>
</feature>
<evidence type="ECO:0000256" key="4">
    <source>
        <dbReference type="ARBA" id="ARBA00022776"/>
    </source>
</evidence>
<dbReference type="WBParaSite" id="MCU_005539-RB">
    <property type="protein sequence ID" value="MCU_005539-RB"/>
    <property type="gene ID" value="MCU_005539"/>
</dbReference>
<dbReference type="GO" id="GO:0007088">
    <property type="term" value="P:regulation of mitotic nuclear division"/>
    <property type="evidence" value="ECO:0007669"/>
    <property type="project" value="TreeGrafter"/>
</dbReference>
<dbReference type="Pfam" id="PF15280">
    <property type="entry name" value="BORA_N"/>
    <property type="match status" value="1"/>
</dbReference>
<dbReference type="GO" id="GO:0005737">
    <property type="term" value="C:cytoplasm"/>
    <property type="evidence" value="ECO:0007669"/>
    <property type="project" value="TreeGrafter"/>
</dbReference>
<dbReference type="PANTHER" id="PTHR14728">
    <property type="entry name" value="PROTEIN AURORA BOREALIS"/>
    <property type="match status" value="1"/>
</dbReference>
<protein>
    <recommendedName>
        <fullName evidence="2">Protein aurora borealis</fullName>
    </recommendedName>
</protein>
<evidence type="ECO:0000256" key="6">
    <source>
        <dbReference type="SAM" id="MobiDB-lite"/>
    </source>
</evidence>
<dbReference type="GO" id="GO:0005634">
    <property type="term" value="C:nucleus"/>
    <property type="evidence" value="ECO:0007669"/>
    <property type="project" value="TreeGrafter"/>
</dbReference>
<dbReference type="InterPro" id="IPR023252">
    <property type="entry name" value="Aurora_borealis_protein"/>
</dbReference>
<dbReference type="GO" id="GO:0019901">
    <property type="term" value="F:protein kinase binding"/>
    <property type="evidence" value="ECO:0007669"/>
    <property type="project" value="TreeGrafter"/>
</dbReference>
<keyword evidence="5" id="KW-0131">Cell cycle</keyword>
<comment type="similarity">
    <text evidence="1">Belongs to the BORA family.</text>
</comment>